<proteinExistence type="predicted"/>
<name>D5EEH3_AMICL</name>
<accession>D5EEH3</accession>
<dbReference type="RefSeq" id="WP_013048221.1">
    <property type="nucleotide sequence ID" value="NC_014011.1"/>
</dbReference>
<sequence>MKRLLLLLFLILGIVYCVESNFLLLSSQRMELHLPDPYSEQVFWSHFSSDYLRFCPAVFFCRDKVKEKIEREIPVDLSIKFRSFRDIQVSAQPLDVWIVLVQKGTRWYMSRDGRIWDGDSVASKYIYGNNVDIDVPVWNLKDSLPIPIDGAGEPGRVIFQSALPLSSLKNWVEEIRKNNWGAPIKKVELGRKAGSYSFTIEVKWEKRFISIYLDEDTERWPVISQALPKVMKDLPSGNEIVEIDATYGNKIVVKTL</sequence>
<dbReference type="STRING" id="572547.Amico_0822"/>
<dbReference type="KEGG" id="aco:Amico_0822"/>
<evidence type="ECO:0008006" key="3">
    <source>
        <dbReference type="Google" id="ProtNLM"/>
    </source>
</evidence>
<dbReference type="EMBL" id="CP001997">
    <property type="protein sequence ID" value="ADE56955.1"/>
    <property type="molecule type" value="Genomic_DNA"/>
</dbReference>
<protein>
    <recommendedName>
        <fullName evidence="3">Cell division protein FtsQ</fullName>
    </recommendedName>
</protein>
<dbReference type="OrthoDB" id="5283at2"/>
<gene>
    <name evidence="1" type="ordered locus">Amico_0822</name>
</gene>
<dbReference type="Proteomes" id="UP000002366">
    <property type="component" value="Chromosome"/>
</dbReference>
<evidence type="ECO:0000313" key="1">
    <source>
        <dbReference type="EMBL" id="ADE56955.1"/>
    </source>
</evidence>
<dbReference type="AlphaFoldDB" id="D5EEH3"/>
<keyword evidence="2" id="KW-1185">Reference proteome</keyword>
<dbReference type="eggNOG" id="ENOG50334JT">
    <property type="taxonomic scope" value="Bacteria"/>
</dbReference>
<evidence type="ECO:0000313" key="2">
    <source>
        <dbReference type="Proteomes" id="UP000002366"/>
    </source>
</evidence>
<reference evidence="1 2" key="1">
    <citation type="journal article" date="2010" name="Stand. Genomic Sci.">
        <title>Complete genome sequence of Aminobacterium colombiense type strain (ALA-1).</title>
        <authorList>
            <person name="Chertkov O."/>
            <person name="Sikorski J."/>
            <person name="Brambilla E."/>
            <person name="Lapidus A."/>
            <person name="Copeland A."/>
            <person name="Glavina Del Rio T."/>
            <person name="Nolan M."/>
            <person name="Lucas S."/>
            <person name="Tice H."/>
            <person name="Cheng J.F."/>
            <person name="Han C."/>
            <person name="Detter J.C."/>
            <person name="Bruce D."/>
            <person name="Tapia R."/>
            <person name="Goodwin L."/>
            <person name="Pitluck S."/>
            <person name="Liolios K."/>
            <person name="Ivanova N."/>
            <person name="Mavromatis K."/>
            <person name="Ovchinnikova G."/>
            <person name="Pati A."/>
            <person name="Chen A."/>
            <person name="Palaniappan K."/>
            <person name="Land M."/>
            <person name="Hauser L."/>
            <person name="Chang Y.J."/>
            <person name="Jeffries C.D."/>
            <person name="Spring S."/>
            <person name="Rohde M."/>
            <person name="Goker M."/>
            <person name="Bristow J."/>
            <person name="Eisen J.A."/>
            <person name="Markowitz V."/>
            <person name="Hugenholtz P."/>
            <person name="Kyrpides N.C."/>
            <person name="Klenk H.P."/>
        </authorList>
    </citation>
    <scope>NUCLEOTIDE SEQUENCE [LARGE SCALE GENOMIC DNA]</scope>
    <source>
        <strain evidence="2">DSM 12261 / ALA-1</strain>
    </source>
</reference>
<dbReference type="HOGENOM" id="CLU_1097344_0_0_0"/>
<organism evidence="1 2">
    <name type="scientific">Aminobacterium colombiense (strain DSM 12261 / ALA-1)</name>
    <dbReference type="NCBI Taxonomy" id="572547"/>
    <lineage>
        <taxon>Bacteria</taxon>
        <taxon>Thermotogati</taxon>
        <taxon>Synergistota</taxon>
        <taxon>Synergistia</taxon>
        <taxon>Synergistales</taxon>
        <taxon>Aminobacteriaceae</taxon>
        <taxon>Aminobacterium</taxon>
    </lineage>
</organism>